<dbReference type="EMBL" id="JBHRYE010000011">
    <property type="protein sequence ID" value="MFC3671088.1"/>
    <property type="molecule type" value="Genomic_DNA"/>
</dbReference>
<organism evidence="3 4">
    <name type="scientific">Novosphingobium pokkalii</name>
    <dbReference type="NCBI Taxonomy" id="1770194"/>
    <lineage>
        <taxon>Bacteria</taxon>
        <taxon>Pseudomonadati</taxon>
        <taxon>Pseudomonadota</taxon>
        <taxon>Alphaproteobacteria</taxon>
        <taxon>Sphingomonadales</taxon>
        <taxon>Sphingomonadaceae</taxon>
        <taxon>Novosphingobium</taxon>
    </lineage>
</organism>
<evidence type="ECO:0000256" key="1">
    <source>
        <dbReference type="SAM" id="MobiDB-lite"/>
    </source>
</evidence>
<sequence>MNRTLVGALGALMLVAAGVFWWQGHAAVQSMPAVATMPSGVPSEAGEDEGLPTADGDGLQGPALPHASEATREQRRFDRFDKDRDGRITRAEMLAPRAKDFRKLDTDGNNLLSFDEWAVSTDNKFKAADANGDGALTRPEFATTKQKTKKPACKCK</sequence>
<dbReference type="Pfam" id="PF13202">
    <property type="entry name" value="EF-hand_5"/>
    <property type="match status" value="3"/>
</dbReference>
<dbReference type="InterPro" id="IPR018247">
    <property type="entry name" value="EF_Hand_1_Ca_BS"/>
</dbReference>
<keyword evidence="4" id="KW-1185">Reference proteome</keyword>
<evidence type="ECO:0000313" key="4">
    <source>
        <dbReference type="Proteomes" id="UP001595683"/>
    </source>
</evidence>
<evidence type="ECO:0000259" key="2">
    <source>
        <dbReference type="PROSITE" id="PS50222"/>
    </source>
</evidence>
<accession>A0ABV7V100</accession>
<dbReference type="SUPFAM" id="SSF47473">
    <property type="entry name" value="EF-hand"/>
    <property type="match status" value="1"/>
</dbReference>
<dbReference type="Gene3D" id="1.10.238.10">
    <property type="entry name" value="EF-hand"/>
    <property type="match status" value="1"/>
</dbReference>
<dbReference type="PROSITE" id="PS00018">
    <property type="entry name" value="EF_HAND_1"/>
    <property type="match status" value="2"/>
</dbReference>
<feature type="domain" description="EF-hand" evidence="2">
    <location>
        <begin position="68"/>
        <end position="103"/>
    </location>
</feature>
<evidence type="ECO:0000313" key="3">
    <source>
        <dbReference type="EMBL" id="MFC3671088.1"/>
    </source>
</evidence>
<dbReference type="Proteomes" id="UP001595683">
    <property type="component" value="Unassembled WGS sequence"/>
</dbReference>
<feature type="region of interest" description="Disordered" evidence="1">
    <location>
        <begin position="38"/>
        <end position="84"/>
    </location>
</feature>
<reference evidence="4" key="1">
    <citation type="journal article" date="2019" name="Int. J. Syst. Evol. Microbiol.">
        <title>The Global Catalogue of Microorganisms (GCM) 10K type strain sequencing project: providing services to taxonomists for standard genome sequencing and annotation.</title>
        <authorList>
            <consortium name="The Broad Institute Genomics Platform"/>
            <consortium name="The Broad Institute Genome Sequencing Center for Infectious Disease"/>
            <person name="Wu L."/>
            <person name="Ma J."/>
        </authorList>
    </citation>
    <scope>NUCLEOTIDE SEQUENCE [LARGE SCALE GENOMIC DNA]</scope>
    <source>
        <strain evidence="4">KCTC 42224</strain>
    </source>
</reference>
<dbReference type="InterPro" id="IPR011992">
    <property type="entry name" value="EF-hand-dom_pair"/>
</dbReference>
<comment type="caution">
    <text evidence="3">The sequence shown here is derived from an EMBL/GenBank/DDBJ whole genome shotgun (WGS) entry which is preliminary data.</text>
</comment>
<feature type="compositionally biased region" description="Basic and acidic residues" evidence="1">
    <location>
        <begin position="69"/>
        <end position="84"/>
    </location>
</feature>
<dbReference type="PROSITE" id="PS50222">
    <property type="entry name" value="EF_HAND_2"/>
    <property type="match status" value="1"/>
</dbReference>
<protein>
    <recommendedName>
        <fullName evidence="2">EF-hand domain-containing protein</fullName>
    </recommendedName>
</protein>
<gene>
    <name evidence="3" type="ORF">ACFOOT_06610</name>
</gene>
<dbReference type="RefSeq" id="WP_191322379.1">
    <property type="nucleotide sequence ID" value="NZ_BMZP01000001.1"/>
</dbReference>
<dbReference type="InterPro" id="IPR002048">
    <property type="entry name" value="EF_hand_dom"/>
</dbReference>
<proteinExistence type="predicted"/>
<name>A0ABV7V100_9SPHN</name>